<evidence type="ECO:0000256" key="6">
    <source>
        <dbReference type="ARBA" id="ARBA00022723"/>
    </source>
</evidence>
<comment type="similarity">
    <text evidence="4">Belongs to the HAD-like hydrolase superfamily. CbbY/CbbZ/Gph/YieH family.</text>
</comment>
<reference evidence="10 11" key="1">
    <citation type="submission" date="2023-12" db="EMBL/GenBank/DDBJ databases">
        <title>Description of Novel Strain Fulvimarina sp. 2208YS6-2-32 isolated from Uroteuthis (Photololigo) edulis.</title>
        <authorList>
            <person name="Park J.-S."/>
        </authorList>
    </citation>
    <scope>NUCLEOTIDE SEQUENCE [LARGE SCALE GENOMIC DNA]</scope>
    <source>
        <strain evidence="10 11">2208YS6-2-32</strain>
    </source>
</reference>
<sequence length="231" mass="24855">MTSDPRSSRWPFAVLFDLDGTLIDSAPDIREALNEALAERDLAPFDLKTVRRMIGGGSPLLIERALDRRNASMNDTDRALLVRRFLSLYAPRATRLTTLLPGAEDALLACHRHGAKVALVTNKPQAPAEAILDHFGLLDRFHLVVGGDAGPRPKPAPDLIYHAADRLAVPVADCLFVGDSENDVNAAKAAGARIAAVKGGYTALSDEDLGADDLLATLHDLPSLFDENTDM</sequence>
<keyword evidence="9" id="KW-0119">Carbohydrate metabolism</keyword>
<evidence type="ECO:0000256" key="7">
    <source>
        <dbReference type="ARBA" id="ARBA00022801"/>
    </source>
</evidence>
<evidence type="ECO:0000256" key="1">
    <source>
        <dbReference type="ARBA" id="ARBA00000830"/>
    </source>
</evidence>
<evidence type="ECO:0000256" key="8">
    <source>
        <dbReference type="ARBA" id="ARBA00022842"/>
    </source>
</evidence>
<evidence type="ECO:0000256" key="4">
    <source>
        <dbReference type="ARBA" id="ARBA00006171"/>
    </source>
</evidence>
<dbReference type="PANTHER" id="PTHR43434">
    <property type="entry name" value="PHOSPHOGLYCOLATE PHOSPHATASE"/>
    <property type="match status" value="1"/>
</dbReference>
<evidence type="ECO:0000313" key="11">
    <source>
        <dbReference type="Proteomes" id="UP001294412"/>
    </source>
</evidence>
<organism evidence="10 11">
    <name type="scientific">Fulvimarina uroteuthidis</name>
    <dbReference type="NCBI Taxonomy" id="3098149"/>
    <lineage>
        <taxon>Bacteria</taxon>
        <taxon>Pseudomonadati</taxon>
        <taxon>Pseudomonadota</taxon>
        <taxon>Alphaproteobacteria</taxon>
        <taxon>Hyphomicrobiales</taxon>
        <taxon>Aurantimonadaceae</taxon>
        <taxon>Fulvimarina</taxon>
    </lineage>
</organism>
<comment type="cofactor">
    <cofactor evidence="2">
        <name>Mg(2+)</name>
        <dbReference type="ChEBI" id="CHEBI:18420"/>
    </cofactor>
</comment>
<dbReference type="EMBL" id="JAXLPB010000001">
    <property type="protein sequence ID" value="MDY8107560.1"/>
    <property type="molecule type" value="Genomic_DNA"/>
</dbReference>
<dbReference type="SFLD" id="SFLDS00003">
    <property type="entry name" value="Haloacid_Dehalogenase"/>
    <property type="match status" value="1"/>
</dbReference>
<comment type="catalytic activity">
    <reaction evidence="1">
        <text>2-phosphoglycolate + H2O = glycolate + phosphate</text>
        <dbReference type="Rhea" id="RHEA:14369"/>
        <dbReference type="ChEBI" id="CHEBI:15377"/>
        <dbReference type="ChEBI" id="CHEBI:29805"/>
        <dbReference type="ChEBI" id="CHEBI:43474"/>
        <dbReference type="ChEBI" id="CHEBI:58033"/>
        <dbReference type="EC" id="3.1.3.18"/>
    </reaction>
</comment>
<dbReference type="InterPro" id="IPR023214">
    <property type="entry name" value="HAD_sf"/>
</dbReference>
<keyword evidence="11" id="KW-1185">Reference proteome</keyword>
<dbReference type="Pfam" id="PF00702">
    <property type="entry name" value="Hydrolase"/>
    <property type="match status" value="1"/>
</dbReference>
<comment type="caution">
    <text evidence="10">The sequence shown here is derived from an EMBL/GenBank/DDBJ whole genome shotgun (WGS) entry which is preliminary data.</text>
</comment>
<dbReference type="RefSeq" id="WP_322184679.1">
    <property type="nucleotide sequence ID" value="NZ_JAXLPB010000001.1"/>
</dbReference>
<dbReference type="SUPFAM" id="SSF56784">
    <property type="entry name" value="HAD-like"/>
    <property type="match status" value="1"/>
</dbReference>
<protein>
    <recommendedName>
        <fullName evidence="5">phosphoglycolate phosphatase</fullName>
        <ecNumber evidence="5">3.1.3.18</ecNumber>
    </recommendedName>
</protein>
<dbReference type="EC" id="3.1.3.18" evidence="5"/>
<accession>A0ABU5HXP0</accession>
<dbReference type="PANTHER" id="PTHR43434:SF1">
    <property type="entry name" value="PHOSPHOGLYCOLATE PHOSPHATASE"/>
    <property type="match status" value="1"/>
</dbReference>
<keyword evidence="8" id="KW-0460">Magnesium</keyword>
<name>A0ABU5HXP0_9HYPH</name>
<dbReference type="InterPro" id="IPR036412">
    <property type="entry name" value="HAD-like_sf"/>
</dbReference>
<evidence type="ECO:0000256" key="9">
    <source>
        <dbReference type="ARBA" id="ARBA00023277"/>
    </source>
</evidence>
<dbReference type="GO" id="GO:0008967">
    <property type="term" value="F:phosphoglycolate phosphatase activity"/>
    <property type="evidence" value="ECO:0007669"/>
    <property type="project" value="UniProtKB-EC"/>
</dbReference>
<proteinExistence type="inferred from homology"/>
<dbReference type="SFLD" id="SFLDG01129">
    <property type="entry name" value="C1.5:_HAD__Beta-PGM__Phosphata"/>
    <property type="match status" value="1"/>
</dbReference>
<dbReference type="NCBIfam" id="TIGR01509">
    <property type="entry name" value="HAD-SF-IA-v3"/>
    <property type="match status" value="1"/>
</dbReference>
<dbReference type="NCBIfam" id="TIGR01449">
    <property type="entry name" value="PGP_bact"/>
    <property type="match status" value="1"/>
</dbReference>
<dbReference type="SFLD" id="SFLDG01135">
    <property type="entry name" value="C1.5.6:_HAD__Beta-PGM__Phospha"/>
    <property type="match status" value="1"/>
</dbReference>
<dbReference type="InterPro" id="IPR023198">
    <property type="entry name" value="PGP-like_dom2"/>
</dbReference>
<gene>
    <name evidence="10" type="primary">gph</name>
    <name evidence="10" type="ORF">U0C82_00165</name>
</gene>
<dbReference type="NCBIfam" id="TIGR01549">
    <property type="entry name" value="HAD-SF-IA-v1"/>
    <property type="match status" value="1"/>
</dbReference>
<dbReference type="InterPro" id="IPR006439">
    <property type="entry name" value="HAD-SF_hydro_IA"/>
</dbReference>
<keyword evidence="7 10" id="KW-0378">Hydrolase</keyword>
<dbReference type="Gene3D" id="1.10.150.240">
    <property type="entry name" value="Putative phosphatase, domain 2"/>
    <property type="match status" value="1"/>
</dbReference>
<comment type="pathway">
    <text evidence="3">Organic acid metabolism; glycolate biosynthesis; glycolate from 2-phosphoglycolate: step 1/1.</text>
</comment>
<dbReference type="InterPro" id="IPR050155">
    <property type="entry name" value="HAD-like_hydrolase_sf"/>
</dbReference>
<keyword evidence="6" id="KW-0479">Metal-binding</keyword>
<evidence type="ECO:0000313" key="10">
    <source>
        <dbReference type="EMBL" id="MDY8107560.1"/>
    </source>
</evidence>
<dbReference type="Proteomes" id="UP001294412">
    <property type="component" value="Unassembled WGS sequence"/>
</dbReference>
<dbReference type="Gene3D" id="3.40.50.1000">
    <property type="entry name" value="HAD superfamily/HAD-like"/>
    <property type="match status" value="1"/>
</dbReference>
<evidence type="ECO:0000256" key="3">
    <source>
        <dbReference type="ARBA" id="ARBA00004818"/>
    </source>
</evidence>
<evidence type="ECO:0000256" key="2">
    <source>
        <dbReference type="ARBA" id="ARBA00001946"/>
    </source>
</evidence>
<dbReference type="InterPro" id="IPR037512">
    <property type="entry name" value="PGPase_prok"/>
</dbReference>
<evidence type="ECO:0000256" key="5">
    <source>
        <dbReference type="ARBA" id="ARBA00013078"/>
    </source>
</evidence>